<keyword evidence="1" id="KW-1133">Transmembrane helix</keyword>
<organism evidence="2 3">
    <name type="scientific">Alteribacter keqinensis</name>
    <dbReference type="NCBI Taxonomy" id="2483800"/>
    <lineage>
        <taxon>Bacteria</taxon>
        <taxon>Bacillati</taxon>
        <taxon>Bacillota</taxon>
        <taxon>Bacilli</taxon>
        <taxon>Bacillales</taxon>
        <taxon>Bacillaceae</taxon>
        <taxon>Alteribacter</taxon>
    </lineage>
</organism>
<feature type="transmembrane region" description="Helical" evidence="1">
    <location>
        <begin position="62"/>
        <end position="85"/>
    </location>
</feature>
<evidence type="ECO:0000313" key="3">
    <source>
        <dbReference type="Proteomes" id="UP000278746"/>
    </source>
</evidence>
<reference evidence="2 3" key="1">
    <citation type="submission" date="2018-10" db="EMBL/GenBank/DDBJ databases">
        <title>Bacillus Keqinensis sp. nov., a moderately halophilic bacterium isolated from a saline-alkaline lake.</title>
        <authorList>
            <person name="Wang H."/>
        </authorList>
    </citation>
    <scope>NUCLEOTIDE SEQUENCE [LARGE SCALE GENOMIC DNA]</scope>
    <source>
        <strain evidence="2 3">KQ-3</strain>
    </source>
</reference>
<feature type="transmembrane region" description="Helical" evidence="1">
    <location>
        <begin position="97"/>
        <end position="120"/>
    </location>
</feature>
<accession>A0A3M7TSJ2</accession>
<evidence type="ECO:0000256" key="1">
    <source>
        <dbReference type="SAM" id="Phobius"/>
    </source>
</evidence>
<feature type="transmembrane region" description="Helical" evidence="1">
    <location>
        <begin position="20"/>
        <end position="42"/>
    </location>
</feature>
<dbReference type="Proteomes" id="UP000278746">
    <property type="component" value="Unassembled WGS sequence"/>
</dbReference>
<name>A0A3M7TSJ2_9BACI</name>
<proteinExistence type="predicted"/>
<gene>
    <name evidence="2" type="ORF">EBO34_01155</name>
</gene>
<dbReference type="AlphaFoldDB" id="A0A3M7TSJ2"/>
<dbReference type="EMBL" id="RHIB01000001">
    <property type="protein sequence ID" value="RNA68608.1"/>
    <property type="molecule type" value="Genomic_DNA"/>
</dbReference>
<dbReference type="OrthoDB" id="2449392at2"/>
<sequence>MSTERLIKWKIDPDQLNMVLVILSVMIFLSSFMLPLVFILILQDVFYFSRDHWIFVAPRSAYYTFGAGMLWTVLIMVAYMIVSHLRDRAKKEMKHGWAFVLAGLLFIPICTLGVTNYYFIDDEGFHINELTSYQADHYPWGSIEEVQTYGEENGDYYTHFVFRTENNDNFTLTYDHNLASMRRNIFRTLEAHGAEILEHQLIESEDT</sequence>
<comment type="caution">
    <text evidence="2">The sequence shown here is derived from an EMBL/GenBank/DDBJ whole genome shotgun (WGS) entry which is preliminary data.</text>
</comment>
<keyword evidence="1" id="KW-0812">Transmembrane</keyword>
<keyword evidence="3" id="KW-1185">Reference proteome</keyword>
<keyword evidence="1" id="KW-0472">Membrane</keyword>
<protein>
    <submittedName>
        <fullName evidence="2">Uncharacterized protein</fullName>
    </submittedName>
</protein>
<dbReference type="RefSeq" id="WP_122896134.1">
    <property type="nucleotide sequence ID" value="NZ_RHIB01000001.1"/>
</dbReference>
<evidence type="ECO:0000313" key="2">
    <source>
        <dbReference type="EMBL" id="RNA68608.1"/>
    </source>
</evidence>